<dbReference type="EMBL" id="LR905217">
    <property type="protein sequence ID" value="CAD7253350.1"/>
    <property type="molecule type" value="Genomic_DNA"/>
</dbReference>
<dbReference type="Gene3D" id="2.60.40.10">
    <property type="entry name" value="Immunoglobulins"/>
    <property type="match status" value="1"/>
</dbReference>
<keyword evidence="6 9" id="KW-0472">Membrane</keyword>
<dbReference type="GO" id="GO:0016020">
    <property type="term" value="C:membrane"/>
    <property type="evidence" value="ECO:0007669"/>
    <property type="project" value="UniProtKB-SubCell"/>
</dbReference>
<dbReference type="EMBL" id="CAJPEV010005700">
    <property type="protein sequence ID" value="CAG0903422.1"/>
    <property type="molecule type" value="Genomic_DNA"/>
</dbReference>
<evidence type="ECO:0000256" key="8">
    <source>
        <dbReference type="ARBA" id="ARBA00023180"/>
    </source>
</evidence>
<evidence type="ECO:0000256" key="2">
    <source>
        <dbReference type="ARBA" id="ARBA00022692"/>
    </source>
</evidence>
<evidence type="ECO:0000256" key="3">
    <source>
        <dbReference type="ARBA" id="ARBA00022729"/>
    </source>
</evidence>
<evidence type="ECO:0000256" key="4">
    <source>
        <dbReference type="ARBA" id="ARBA00022737"/>
    </source>
</evidence>
<evidence type="ECO:0000256" key="7">
    <source>
        <dbReference type="ARBA" id="ARBA00023157"/>
    </source>
</evidence>
<evidence type="ECO:0000256" key="1">
    <source>
        <dbReference type="ARBA" id="ARBA00004479"/>
    </source>
</evidence>
<keyword evidence="4" id="KW-0677">Repeat</keyword>
<keyword evidence="3" id="KW-0732">Signal</keyword>
<dbReference type="Proteomes" id="UP000677054">
    <property type="component" value="Unassembled WGS sequence"/>
</dbReference>
<sequence length="305" mass="33460">MVKEFVNENGTTQTEVIPARVIYLNRTDTSYTLHGLSPFTTYRVNVSAIPPKKDYRPPASIYVTTDMHVCGTLTAPPSLATPKLYGVTDSGTIMVILPQASQEFGPISHYFLVVIPESQVANLTDPNAYHLSYDAVETSTSLFTELPPESRPYIAAKFIGQDVPYIFNLGDHQTFNGYLNRPLFKSRRYKVFLRAYVDSPSEPHLFGTSNMSSFLSLDMNPIPPGAIPSDRLISTATVLPPAQSGGSLWVIGPVTLALLLASSLAVFMYVRRRRTLRSGQGASTTFEPLVSSDAPVATPDLNELH</sequence>
<evidence type="ECO:0000256" key="9">
    <source>
        <dbReference type="SAM" id="Phobius"/>
    </source>
</evidence>
<dbReference type="PANTHER" id="PTHR24051">
    <property type="entry name" value="SUSHI DOMAIN-CONTAINING PROTEIN 1"/>
    <property type="match status" value="1"/>
</dbReference>
<comment type="subcellular location">
    <subcellularLocation>
        <location evidence="1">Membrane</location>
        <topology evidence="1">Single-pass type I membrane protein</topology>
    </subcellularLocation>
</comment>
<dbReference type="InterPro" id="IPR003961">
    <property type="entry name" value="FN3_dom"/>
</dbReference>
<dbReference type="PANTHER" id="PTHR24051:SF9">
    <property type="entry name" value="FIBRONECTIN TYPE-III DOMAIN-CONTAINING PROTEIN"/>
    <property type="match status" value="1"/>
</dbReference>
<dbReference type="InterPro" id="IPR036116">
    <property type="entry name" value="FN3_sf"/>
</dbReference>
<keyword evidence="8" id="KW-0325">Glycoprotein</keyword>
<feature type="transmembrane region" description="Helical" evidence="9">
    <location>
        <begin position="248"/>
        <end position="270"/>
    </location>
</feature>
<dbReference type="AlphaFoldDB" id="A0A7R9FSF7"/>
<keyword evidence="12" id="KW-1185">Reference proteome</keyword>
<dbReference type="InterPro" id="IPR051622">
    <property type="entry name" value="R-tyr_protein_phosphatases"/>
</dbReference>
<proteinExistence type="predicted"/>
<protein>
    <recommendedName>
        <fullName evidence="10">Fibronectin type-III domain-containing protein</fullName>
    </recommendedName>
</protein>
<accession>A0A7R9FSF7</accession>
<feature type="domain" description="Fibronectin type-III" evidence="10">
    <location>
        <begin position="1"/>
        <end position="68"/>
    </location>
</feature>
<dbReference type="Pfam" id="PF23144">
    <property type="entry name" value="Fn3_PTPRU"/>
    <property type="match status" value="1"/>
</dbReference>
<name>A0A7R9FSF7_9CRUS</name>
<dbReference type="SUPFAM" id="SSF49265">
    <property type="entry name" value="Fibronectin type III"/>
    <property type="match status" value="1"/>
</dbReference>
<keyword evidence="2 9" id="KW-0812">Transmembrane</keyword>
<gene>
    <name evidence="11" type="ORF">DSTB1V02_LOCUS13100</name>
</gene>
<organism evidence="11">
    <name type="scientific">Darwinula stevensoni</name>
    <dbReference type="NCBI Taxonomy" id="69355"/>
    <lineage>
        <taxon>Eukaryota</taxon>
        <taxon>Metazoa</taxon>
        <taxon>Ecdysozoa</taxon>
        <taxon>Arthropoda</taxon>
        <taxon>Crustacea</taxon>
        <taxon>Oligostraca</taxon>
        <taxon>Ostracoda</taxon>
        <taxon>Podocopa</taxon>
        <taxon>Podocopida</taxon>
        <taxon>Darwinulocopina</taxon>
        <taxon>Darwinuloidea</taxon>
        <taxon>Darwinulidae</taxon>
        <taxon>Darwinula</taxon>
    </lineage>
</organism>
<evidence type="ECO:0000313" key="12">
    <source>
        <dbReference type="Proteomes" id="UP000677054"/>
    </source>
</evidence>
<dbReference type="PROSITE" id="PS50853">
    <property type="entry name" value="FN3"/>
    <property type="match status" value="1"/>
</dbReference>
<dbReference type="OrthoDB" id="6750617at2759"/>
<evidence type="ECO:0000259" key="10">
    <source>
        <dbReference type="PROSITE" id="PS50853"/>
    </source>
</evidence>
<evidence type="ECO:0000256" key="5">
    <source>
        <dbReference type="ARBA" id="ARBA00022989"/>
    </source>
</evidence>
<evidence type="ECO:0000256" key="6">
    <source>
        <dbReference type="ARBA" id="ARBA00023136"/>
    </source>
</evidence>
<dbReference type="InterPro" id="IPR057598">
    <property type="entry name" value="Fn3_PTPRU"/>
</dbReference>
<dbReference type="CDD" id="cd00063">
    <property type="entry name" value="FN3"/>
    <property type="match status" value="1"/>
</dbReference>
<evidence type="ECO:0000313" key="11">
    <source>
        <dbReference type="EMBL" id="CAD7253350.1"/>
    </source>
</evidence>
<dbReference type="InterPro" id="IPR013783">
    <property type="entry name" value="Ig-like_fold"/>
</dbReference>
<reference evidence="11" key="1">
    <citation type="submission" date="2020-11" db="EMBL/GenBank/DDBJ databases">
        <authorList>
            <person name="Tran Van P."/>
        </authorList>
    </citation>
    <scope>NUCLEOTIDE SEQUENCE</scope>
</reference>
<keyword evidence="7" id="KW-1015">Disulfide bond</keyword>
<keyword evidence="5 9" id="KW-1133">Transmembrane helix</keyword>